<keyword evidence="2" id="KW-1133">Transmembrane helix</keyword>
<feature type="region of interest" description="Disordered" evidence="1">
    <location>
        <begin position="364"/>
        <end position="389"/>
    </location>
</feature>
<sequence>MKDCDEGGENEYAPLELSSMSWLLVFVLLFRDKMQSSAIFCIYAAIVSQVYSAPQFITFQDGKLGVNFAGYHAGVGIGGLLANGTLGGLYAEAGTPTGQSATAGLGGVVNKYGHASGGLYAGATAGNNVQAAAGLSGGLNSEDSAGNGFATAQAGNRITSAALGGNAGVEGSSSYHVKEVAVAPVQHNVEAQFNLDSHINEVQPLPQSQVEIHKTIIKESVPPPPPVIVKEVIVESPPPPTQIVEKHIVHTHYKHKRPHLRKTAFVSGYIGGGANVPETVVYRTEPVAEKRVDVAVEANAGAGPEPHYNGGGGIRNVYRKEVSIHRNPTFFSDIFNIPISTLRAVSGFLGNTAANTNISVQKSTSVEAGSDTELKHDPSSSSSSSSHVSVQTPTASKFIDDIFSIPISTLGAVNRFLENNVARKNVQVVHEGVPSRERRVPKAHRRAKIYVEEP</sequence>
<protein>
    <submittedName>
        <fullName evidence="3">Uncharacterized protein</fullName>
    </submittedName>
</protein>
<feature type="transmembrane region" description="Helical" evidence="2">
    <location>
        <begin position="12"/>
        <end position="30"/>
    </location>
</feature>
<dbReference type="AlphaFoldDB" id="A0AAV1K1G0"/>
<dbReference type="Proteomes" id="UP001497472">
    <property type="component" value="Unassembled WGS sequence"/>
</dbReference>
<keyword evidence="2" id="KW-0812">Transmembrane</keyword>
<accession>A0AAV1K1G0</accession>
<comment type="caution">
    <text evidence="3">The sequence shown here is derived from an EMBL/GenBank/DDBJ whole genome shotgun (WGS) entry which is preliminary data.</text>
</comment>
<evidence type="ECO:0000313" key="3">
    <source>
        <dbReference type="EMBL" id="CAK1555362.1"/>
    </source>
</evidence>
<keyword evidence="4" id="KW-1185">Reference proteome</keyword>
<proteinExistence type="predicted"/>
<keyword evidence="2" id="KW-0472">Membrane</keyword>
<evidence type="ECO:0000256" key="1">
    <source>
        <dbReference type="SAM" id="MobiDB-lite"/>
    </source>
</evidence>
<evidence type="ECO:0000313" key="4">
    <source>
        <dbReference type="Proteomes" id="UP001497472"/>
    </source>
</evidence>
<name>A0AAV1K1G0_9NEOP</name>
<dbReference type="EMBL" id="CAVLEF010000280">
    <property type="protein sequence ID" value="CAK1555362.1"/>
    <property type="molecule type" value="Genomic_DNA"/>
</dbReference>
<gene>
    <name evidence="3" type="ORF">LNINA_LOCUS14183</name>
</gene>
<organism evidence="3 4">
    <name type="scientific">Leptosia nina</name>
    <dbReference type="NCBI Taxonomy" id="320188"/>
    <lineage>
        <taxon>Eukaryota</taxon>
        <taxon>Metazoa</taxon>
        <taxon>Ecdysozoa</taxon>
        <taxon>Arthropoda</taxon>
        <taxon>Hexapoda</taxon>
        <taxon>Insecta</taxon>
        <taxon>Pterygota</taxon>
        <taxon>Neoptera</taxon>
        <taxon>Endopterygota</taxon>
        <taxon>Lepidoptera</taxon>
        <taxon>Glossata</taxon>
        <taxon>Ditrysia</taxon>
        <taxon>Papilionoidea</taxon>
        <taxon>Pieridae</taxon>
        <taxon>Pierinae</taxon>
        <taxon>Leptosia</taxon>
    </lineage>
</organism>
<reference evidence="3 4" key="1">
    <citation type="submission" date="2023-11" db="EMBL/GenBank/DDBJ databases">
        <authorList>
            <person name="Okamura Y."/>
        </authorList>
    </citation>
    <scope>NUCLEOTIDE SEQUENCE [LARGE SCALE GENOMIC DNA]</scope>
</reference>
<feature type="transmembrane region" description="Helical" evidence="2">
    <location>
        <begin position="37"/>
        <end position="57"/>
    </location>
</feature>
<evidence type="ECO:0000256" key="2">
    <source>
        <dbReference type="SAM" id="Phobius"/>
    </source>
</evidence>